<sequence length="262" mass="28142">MATSSPTPVLTDDHIDLLVTAAASWHILTSATTAAFATGVVEKHVMAATAAQAGRTLRAANAAAVAWLAAHGRERLVDRVPASDYEHRPVDGHLDPVEVIKAVHAAEAMCSPAPSWRNSAAQRLLAAVITAAEHRLVGYASAPWSWTRPERRGGPAVGVAIAGDQHPQVPGMEWITPQEVRDRWETASLVIVRPSAAPLVPADLPPRAGVVVLITDDEHHNAAWSAVIDLGMACQVWFWPLCRDWLTDHLSAPTKIVERRAV</sequence>
<dbReference type="EMBL" id="CP001822">
    <property type="protein sequence ID" value="ACZ32449.1"/>
    <property type="molecule type" value="Genomic_DNA"/>
</dbReference>
<evidence type="ECO:0000259" key="1">
    <source>
        <dbReference type="Pfam" id="PF26563"/>
    </source>
</evidence>
<dbReference type="AlphaFoldDB" id="D1C0Y3"/>
<organism evidence="2 3">
    <name type="scientific">Xylanimonas cellulosilytica (strain DSM 15894 / JCM 12276 / CECT 5975 / KCTC 9989 / LMG 20990 / NBRC 107835 / XIL07)</name>
    <dbReference type="NCBI Taxonomy" id="446471"/>
    <lineage>
        <taxon>Bacteria</taxon>
        <taxon>Bacillati</taxon>
        <taxon>Actinomycetota</taxon>
        <taxon>Actinomycetes</taxon>
        <taxon>Micrococcales</taxon>
        <taxon>Promicromonosporaceae</taxon>
        <taxon>Xylanimonas</taxon>
    </lineage>
</organism>
<name>D1C0Y3_XYLCX</name>
<protein>
    <recommendedName>
        <fullName evidence="1">Rv3660c-like CheY-like N-terminal domain-containing protein</fullName>
    </recommendedName>
</protein>
<dbReference type="InterPro" id="IPR059050">
    <property type="entry name" value="Rv3660c_N"/>
</dbReference>
<gene>
    <name evidence="2" type="ORF">Xcel_3450</name>
</gene>
<reference evidence="2 3" key="1">
    <citation type="journal article" date="2010" name="Stand. Genomic Sci.">
        <title>Complete genome sequence of Xylanimonas cellulosilytica type strain (XIL07).</title>
        <authorList>
            <person name="Foster B."/>
            <person name="Pukall R."/>
            <person name="Abt B."/>
            <person name="Nolan M."/>
            <person name="Glavina Del Rio T."/>
            <person name="Chen F."/>
            <person name="Lucas S."/>
            <person name="Tice H."/>
            <person name="Pitluck S."/>
            <person name="Cheng J.-F."/>
            <person name="Chertkov O."/>
            <person name="Brettin T."/>
            <person name="Han C."/>
            <person name="Detter J.C."/>
            <person name="Bruce D."/>
            <person name="Goodwin L."/>
            <person name="Ivanova N."/>
            <person name="Mavromatis K."/>
            <person name="Pati A."/>
            <person name="Mikhailova N."/>
            <person name="Chen A."/>
            <person name="Palaniappan K."/>
            <person name="Land M."/>
            <person name="Hauser L."/>
            <person name="Chang Y.-J."/>
            <person name="Jeffries C.D."/>
            <person name="Chain P."/>
            <person name="Rohde M."/>
            <person name="Goeker M."/>
            <person name="Bristow J."/>
            <person name="Eisen J.A."/>
            <person name="Markowitz V."/>
            <person name="Hugenholtz P."/>
            <person name="Kyrpides N.C."/>
            <person name="Klenk H.-P."/>
            <person name="Lapidus A."/>
        </authorList>
    </citation>
    <scope>NUCLEOTIDE SEQUENCE [LARGE SCALE GENOMIC DNA]</scope>
    <source>
        <strain evidence="3">DSM 15894 / CECT 5975 / LMG 20990 / XIL07</strain>
        <plasmid evidence="3">Plasmid pXCEL01</plasmid>
    </source>
</reference>
<dbReference type="RefSeq" id="WP_012880189.1">
    <property type="nucleotide sequence ID" value="NC_013531.1"/>
</dbReference>
<dbReference type="Pfam" id="PF26563">
    <property type="entry name" value="Rv3660c_N"/>
    <property type="match status" value="1"/>
</dbReference>
<dbReference type="OrthoDB" id="5143234at2"/>
<dbReference type="Proteomes" id="UP000002255">
    <property type="component" value="Plasmid pXCEL01"/>
</dbReference>
<keyword evidence="2" id="KW-0614">Plasmid</keyword>
<geneLocation type="plasmid" evidence="2 3">
    <name>pXCEL01</name>
</geneLocation>
<proteinExistence type="predicted"/>
<dbReference type="HOGENOM" id="CLU_1061522_0_0_11"/>
<evidence type="ECO:0000313" key="2">
    <source>
        <dbReference type="EMBL" id="ACZ32449.1"/>
    </source>
</evidence>
<feature type="domain" description="Rv3660c-like CheY-like N-terminal" evidence="1">
    <location>
        <begin position="177"/>
        <end position="254"/>
    </location>
</feature>
<dbReference type="KEGG" id="xce:Xcel_3450"/>
<evidence type="ECO:0000313" key="3">
    <source>
        <dbReference type="Proteomes" id="UP000002255"/>
    </source>
</evidence>
<keyword evidence="3" id="KW-1185">Reference proteome</keyword>
<accession>D1C0Y3</accession>